<gene>
    <name evidence="1" type="ORF">MSG28_003383</name>
</gene>
<dbReference type="Proteomes" id="UP001064048">
    <property type="component" value="Chromosome 5"/>
</dbReference>
<reference evidence="1 2" key="1">
    <citation type="journal article" date="2022" name="Genome Biol. Evol.">
        <title>The Spruce Budworm Genome: Reconstructing the Evolutionary History of Antifreeze Proteins.</title>
        <authorList>
            <person name="Beliveau C."/>
            <person name="Gagne P."/>
            <person name="Picq S."/>
            <person name="Vernygora O."/>
            <person name="Keeling C.I."/>
            <person name="Pinkney K."/>
            <person name="Doucet D."/>
            <person name="Wen F."/>
            <person name="Johnston J.S."/>
            <person name="Maaroufi H."/>
            <person name="Boyle B."/>
            <person name="Laroche J."/>
            <person name="Dewar K."/>
            <person name="Juretic N."/>
            <person name="Blackburn G."/>
            <person name="Nisole A."/>
            <person name="Brunet B."/>
            <person name="Brandao M."/>
            <person name="Lumley L."/>
            <person name="Duan J."/>
            <person name="Quan G."/>
            <person name="Lucarotti C.J."/>
            <person name="Roe A.D."/>
            <person name="Sperling F.A.H."/>
            <person name="Levesque R.C."/>
            <person name="Cusson M."/>
        </authorList>
    </citation>
    <scope>NUCLEOTIDE SEQUENCE [LARGE SCALE GENOMIC DNA]</scope>
    <source>
        <strain evidence="1">Glfc:IPQL:Cfum</strain>
    </source>
</reference>
<comment type="caution">
    <text evidence="1">The sequence shown here is derived from an EMBL/GenBank/DDBJ whole genome shotgun (WGS) entry which is preliminary data.</text>
</comment>
<protein>
    <submittedName>
        <fullName evidence="1">Uncharacterized protein</fullName>
    </submittedName>
</protein>
<proteinExistence type="predicted"/>
<dbReference type="EMBL" id="CM046105">
    <property type="protein sequence ID" value="KAI8434907.1"/>
    <property type="molecule type" value="Genomic_DNA"/>
</dbReference>
<keyword evidence="2" id="KW-1185">Reference proteome</keyword>
<accession>A0ACC0KEL8</accession>
<sequence length="656" mass="72057">MPISNNSHGRIRYTFATQTNTDSSKMSSEGSGDGGEDLVSMAYCYPWGMGFRDVFAQIHGYIALVICVLGSVANSVNIAVLSRKEMASSTNSILTGLAVADLLVMIDYIPFACLIYVKIGSEQSRNSYASAVFVYFHSIFSQTFHTISIWLTITLAIWRYIAIKFPQMNRTFCGKRNTNIAITLAYVVCPVLCLPIYFAMNITEVLTSSAGSTNLTVNSTSAGEKARLNEDGGKRGGGRTDRTTRMLLALLGLFLATELPQALFGLLTALAPHLFQLCYYTFAQTLAMSPCVIQLQFNAISNNSHGRIRYTFATQTNTDTSKMSSEGSGDGGEDLVSMAYCYPWGMGFRDVFAQIHGYIALVICVLGSVANSVNIAVLSRKEMASSTNSILTGLAVADLLVMIDYIPFACLIYVKIGSEQSRNSYASAVFVYFHSIFSQTFHTISIWLTITLAIWRYIAIKFPQMNRTFCGKRNTNIAITLAYVVCPVLCLPIYFAMNITEVLTSSAGSTNLTVNSTSAVNVTSIAAPKYAITMTSNKTLLTAIFWIYSVFIKLIPCLVLSILSVCLIIKMKSSDRRRQKLLKKSAITTNEGEKARLNEDGGKRGGGRTDRTTRMLLALLGLFLATELPQALFGLLTALAPHLFQLCYYTFGKYLY</sequence>
<evidence type="ECO:0000313" key="1">
    <source>
        <dbReference type="EMBL" id="KAI8434907.1"/>
    </source>
</evidence>
<evidence type="ECO:0000313" key="2">
    <source>
        <dbReference type="Proteomes" id="UP001064048"/>
    </source>
</evidence>
<organism evidence="1 2">
    <name type="scientific">Choristoneura fumiferana</name>
    <name type="common">Spruce budworm moth</name>
    <name type="synonym">Archips fumiferana</name>
    <dbReference type="NCBI Taxonomy" id="7141"/>
    <lineage>
        <taxon>Eukaryota</taxon>
        <taxon>Metazoa</taxon>
        <taxon>Ecdysozoa</taxon>
        <taxon>Arthropoda</taxon>
        <taxon>Hexapoda</taxon>
        <taxon>Insecta</taxon>
        <taxon>Pterygota</taxon>
        <taxon>Neoptera</taxon>
        <taxon>Endopterygota</taxon>
        <taxon>Lepidoptera</taxon>
        <taxon>Glossata</taxon>
        <taxon>Ditrysia</taxon>
        <taxon>Tortricoidea</taxon>
        <taxon>Tortricidae</taxon>
        <taxon>Tortricinae</taxon>
        <taxon>Choristoneura</taxon>
    </lineage>
</organism>
<name>A0ACC0KEL8_CHOFU</name>